<dbReference type="CDD" id="cd20298">
    <property type="entry name" value="cupin_UAH"/>
    <property type="match status" value="1"/>
</dbReference>
<comment type="function">
    <text evidence="5">Catalyzes the catabolism of the allantoin degradation intermediate (S)-ureidoglycolate, generating urea and glyoxylate. Involved in the utilization of allantoin as nitrogen source.</text>
</comment>
<dbReference type="RefSeq" id="WP_253475481.1">
    <property type="nucleotide sequence ID" value="NZ_JALJXV010000002.1"/>
</dbReference>
<keyword evidence="2 5" id="KW-0659">Purine metabolism</keyword>
<gene>
    <name evidence="5" type="primary">allA</name>
    <name evidence="6" type="ORF">J2T57_001125</name>
</gene>
<dbReference type="AlphaFoldDB" id="A0AAE3G1M6"/>
<evidence type="ECO:0000313" key="7">
    <source>
        <dbReference type="Proteomes" id="UP001205843"/>
    </source>
</evidence>
<dbReference type="InterPro" id="IPR024060">
    <property type="entry name" value="Ureidoglycolate_lyase_dom_sf"/>
</dbReference>
<evidence type="ECO:0000256" key="5">
    <source>
        <dbReference type="HAMAP-Rule" id="MF_00616"/>
    </source>
</evidence>
<dbReference type="GO" id="GO:0050385">
    <property type="term" value="F:ureidoglycolate lyase activity"/>
    <property type="evidence" value="ECO:0007669"/>
    <property type="project" value="UniProtKB-UniRule"/>
</dbReference>
<dbReference type="InterPro" id="IPR011051">
    <property type="entry name" value="RmlC_Cupin_sf"/>
</dbReference>
<evidence type="ECO:0000256" key="3">
    <source>
        <dbReference type="ARBA" id="ARBA00023239"/>
    </source>
</evidence>
<dbReference type="EMBL" id="JALJXV010000002">
    <property type="protein sequence ID" value="MCP1674026.1"/>
    <property type="molecule type" value="Genomic_DNA"/>
</dbReference>
<dbReference type="PANTHER" id="PTHR21221:SF1">
    <property type="entry name" value="UREIDOGLYCOLATE LYASE"/>
    <property type="match status" value="1"/>
</dbReference>
<name>A0AAE3G1M6_9GAMM</name>
<keyword evidence="7" id="KW-1185">Reference proteome</keyword>
<reference evidence="6" key="1">
    <citation type="submission" date="2022-03" db="EMBL/GenBank/DDBJ databases">
        <title>Genomic Encyclopedia of Type Strains, Phase III (KMG-III): the genomes of soil and plant-associated and newly described type strains.</title>
        <authorList>
            <person name="Whitman W."/>
        </authorList>
    </citation>
    <scope>NUCLEOTIDE SEQUENCE</scope>
    <source>
        <strain evidence="6">ANL 6-2</strain>
    </source>
</reference>
<comment type="caution">
    <text evidence="6">The sequence shown here is derived from an EMBL/GenBank/DDBJ whole genome shotgun (WGS) entry which is preliminary data.</text>
</comment>
<dbReference type="HAMAP" id="MF_00616">
    <property type="entry name" value="Ureidogly_lyase"/>
    <property type="match status" value="1"/>
</dbReference>
<dbReference type="InterPro" id="IPR047233">
    <property type="entry name" value="UAH_cupin"/>
</dbReference>
<dbReference type="SUPFAM" id="SSF51182">
    <property type="entry name" value="RmlC-like cupins"/>
    <property type="match status" value="1"/>
</dbReference>
<comment type="cofactor">
    <cofactor evidence="5">
        <name>Ni(2+)</name>
        <dbReference type="ChEBI" id="CHEBI:49786"/>
    </cofactor>
</comment>
<evidence type="ECO:0000256" key="4">
    <source>
        <dbReference type="ARBA" id="ARBA00047684"/>
    </source>
</evidence>
<dbReference type="NCBIfam" id="NF009932">
    <property type="entry name" value="PRK13395.1"/>
    <property type="match status" value="1"/>
</dbReference>
<evidence type="ECO:0000256" key="2">
    <source>
        <dbReference type="ARBA" id="ARBA00022631"/>
    </source>
</evidence>
<dbReference type="InterPro" id="IPR007247">
    <property type="entry name" value="Ureidogly_lyase"/>
</dbReference>
<comment type="catalytic activity">
    <reaction evidence="4 5">
        <text>(S)-ureidoglycolate = urea + glyoxylate</text>
        <dbReference type="Rhea" id="RHEA:11304"/>
        <dbReference type="ChEBI" id="CHEBI:16199"/>
        <dbReference type="ChEBI" id="CHEBI:36655"/>
        <dbReference type="ChEBI" id="CHEBI:57296"/>
        <dbReference type="EC" id="4.3.2.3"/>
    </reaction>
</comment>
<dbReference type="PANTHER" id="PTHR21221">
    <property type="entry name" value="UREIDOGLYCOLATE HYDROLASE"/>
    <property type="match status" value="1"/>
</dbReference>
<comment type="subunit">
    <text evidence="1 5">Homodimer.</text>
</comment>
<dbReference type="Gene3D" id="2.60.120.480">
    <property type="entry name" value="Ureidoglycolate hydrolase"/>
    <property type="match status" value="1"/>
</dbReference>
<dbReference type="PIRSF" id="PIRSF017306">
    <property type="entry name" value="Ureidogly_hydro"/>
    <property type="match status" value="1"/>
</dbReference>
<dbReference type="Pfam" id="PF04115">
    <property type="entry name" value="Ureidogly_lyase"/>
    <property type="match status" value="1"/>
</dbReference>
<comment type="similarity">
    <text evidence="5">Belongs to the ureidoglycolate lyase family.</text>
</comment>
<sequence length="164" mass="18212">MRTLTAKPLTRDAFEPFGDVIETTSAPERFPINNGSTMRYHALAGVELKGDDARGIVSIFRGQPFAFPVTLQLMERHPLGSQCFVPMRGERFLLVVAPPVDVFGVDDLRAFITNGSQGVNYRAGVWHHPLLSLDRVSDFLVVDRAGSGNNCDERELPEKVRVVM</sequence>
<dbReference type="GO" id="GO:0004848">
    <property type="term" value="F:ureidoglycolate hydrolase activity"/>
    <property type="evidence" value="ECO:0007669"/>
    <property type="project" value="InterPro"/>
</dbReference>
<proteinExistence type="inferred from homology"/>
<dbReference type="EC" id="4.3.2.3" evidence="5"/>
<comment type="pathway">
    <text evidence="5">Nitrogen metabolism; (S)-allantoin degradation.</text>
</comment>
<accession>A0AAE3G1M6</accession>
<protein>
    <recommendedName>
        <fullName evidence="5">Ureidoglycolate lyase</fullName>
        <ecNumber evidence="5">4.3.2.3</ecNumber>
    </recommendedName>
    <alternativeName>
        <fullName evidence="5">Ureidoglycolatase</fullName>
    </alternativeName>
</protein>
<evidence type="ECO:0000313" key="6">
    <source>
        <dbReference type="EMBL" id="MCP1674026.1"/>
    </source>
</evidence>
<dbReference type="InterPro" id="IPR023525">
    <property type="entry name" value="Ureidogly_lyase_bac"/>
</dbReference>
<keyword evidence="3 5" id="KW-0456">Lyase</keyword>
<organism evidence="6 7">
    <name type="scientific">Natronocella acetinitrilica</name>
    <dbReference type="NCBI Taxonomy" id="414046"/>
    <lineage>
        <taxon>Bacteria</taxon>
        <taxon>Pseudomonadati</taxon>
        <taxon>Pseudomonadota</taxon>
        <taxon>Gammaproteobacteria</taxon>
        <taxon>Chromatiales</taxon>
        <taxon>Ectothiorhodospiraceae</taxon>
        <taxon>Natronocella</taxon>
    </lineage>
</organism>
<dbReference type="GO" id="GO:0000256">
    <property type="term" value="P:allantoin catabolic process"/>
    <property type="evidence" value="ECO:0007669"/>
    <property type="project" value="UniProtKB-UniRule"/>
</dbReference>
<evidence type="ECO:0000256" key="1">
    <source>
        <dbReference type="ARBA" id="ARBA00011738"/>
    </source>
</evidence>
<dbReference type="Proteomes" id="UP001205843">
    <property type="component" value="Unassembled WGS sequence"/>
</dbReference>
<dbReference type="GO" id="GO:0006145">
    <property type="term" value="P:purine nucleobase catabolic process"/>
    <property type="evidence" value="ECO:0007669"/>
    <property type="project" value="UniProtKB-UniRule"/>
</dbReference>